<dbReference type="STRING" id="77586.A0A0D9XWN6"/>
<dbReference type="GO" id="GO:0005737">
    <property type="term" value="C:cytoplasm"/>
    <property type="evidence" value="ECO:0007669"/>
    <property type="project" value="TreeGrafter"/>
</dbReference>
<evidence type="ECO:0000259" key="2">
    <source>
        <dbReference type="Pfam" id="PF13001"/>
    </source>
</evidence>
<keyword evidence="1" id="KW-0677">Repeat</keyword>
<organism evidence="3 4">
    <name type="scientific">Leersia perrieri</name>
    <dbReference type="NCBI Taxonomy" id="77586"/>
    <lineage>
        <taxon>Eukaryota</taxon>
        <taxon>Viridiplantae</taxon>
        <taxon>Streptophyta</taxon>
        <taxon>Embryophyta</taxon>
        <taxon>Tracheophyta</taxon>
        <taxon>Spermatophyta</taxon>
        <taxon>Magnoliopsida</taxon>
        <taxon>Liliopsida</taxon>
        <taxon>Poales</taxon>
        <taxon>Poaceae</taxon>
        <taxon>BOP clade</taxon>
        <taxon>Oryzoideae</taxon>
        <taxon>Oryzeae</taxon>
        <taxon>Oryzinae</taxon>
        <taxon>Leersia</taxon>
    </lineage>
</organism>
<dbReference type="EnsemblPlants" id="LPERR12G02090.1">
    <property type="protein sequence ID" value="LPERR12G02090.1"/>
    <property type="gene ID" value="LPERR12G02090"/>
</dbReference>
<reference evidence="3 4" key="1">
    <citation type="submission" date="2012-08" db="EMBL/GenBank/DDBJ databases">
        <title>Oryza genome evolution.</title>
        <authorList>
            <person name="Wing R.A."/>
        </authorList>
    </citation>
    <scope>NUCLEOTIDE SEQUENCE</scope>
</reference>
<dbReference type="AlphaFoldDB" id="A0A0D9XWN6"/>
<protein>
    <recommendedName>
        <fullName evidence="2">Proteasome component Ecm29 N-terminal domain-containing protein</fullName>
    </recommendedName>
</protein>
<dbReference type="GO" id="GO:0043248">
    <property type="term" value="P:proteasome assembly"/>
    <property type="evidence" value="ECO:0007669"/>
    <property type="project" value="InterPro"/>
</dbReference>
<evidence type="ECO:0000256" key="1">
    <source>
        <dbReference type="ARBA" id="ARBA00022737"/>
    </source>
</evidence>
<dbReference type="InterPro" id="IPR024372">
    <property type="entry name" value="Ecm29_N"/>
</dbReference>
<dbReference type="PANTHER" id="PTHR23346">
    <property type="entry name" value="TRANSLATIONAL ACTIVATOR GCN1-RELATED"/>
    <property type="match status" value="1"/>
</dbReference>
<dbReference type="Pfam" id="PF13001">
    <property type="entry name" value="ECM29_N"/>
    <property type="match status" value="1"/>
</dbReference>
<dbReference type="Gramene" id="LPERR12G02090.1">
    <property type="protein sequence ID" value="LPERR12G02090.1"/>
    <property type="gene ID" value="LPERR12G02090"/>
</dbReference>
<accession>A0A0D9XWN6</accession>
<keyword evidence="4" id="KW-1185">Reference proteome</keyword>
<dbReference type="Proteomes" id="UP000032180">
    <property type="component" value="Chromosome 12"/>
</dbReference>
<dbReference type="eggNOG" id="KOG0915">
    <property type="taxonomic scope" value="Eukaryota"/>
</dbReference>
<reference evidence="4" key="2">
    <citation type="submission" date="2013-12" db="EMBL/GenBank/DDBJ databases">
        <authorList>
            <person name="Yu Y."/>
            <person name="Lee S."/>
            <person name="de Baynast K."/>
            <person name="Wissotski M."/>
            <person name="Liu L."/>
            <person name="Talag J."/>
            <person name="Goicoechea J."/>
            <person name="Angelova A."/>
            <person name="Jetty R."/>
            <person name="Kudrna D."/>
            <person name="Golser W."/>
            <person name="Rivera L."/>
            <person name="Zhang J."/>
            <person name="Wing R."/>
        </authorList>
    </citation>
    <scope>NUCLEOTIDE SEQUENCE</scope>
</reference>
<evidence type="ECO:0000313" key="4">
    <source>
        <dbReference type="Proteomes" id="UP000032180"/>
    </source>
</evidence>
<dbReference type="HOGENOM" id="CLU_048045_0_0_1"/>
<dbReference type="PANTHER" id="PTHR23346:SF19">
    <property type="entry name" value="PROTEASOME ADAPTER AND SCAFFOLD PROTEIN ECM29"/>
    <property type="match status" value="1"/>
</dbReference>
<dbReference type="GO" id="GO:0005634">
    <property type="term" value="C:nucleus"/>
    <property type="evidence" value="ECO:0007669"/>
    <property type="project" value="TreeGrafter"/>
</dbReference>
<dbReference type="GO" id="GO:0036503">
    <property type="term" value="P:ERAD pathway"/>
    <property type="evidence" value="ECO:0007669"/>
    <property type="project" value="TreeGrafter"/>
</dbReference>
<sequence length="279" mass="30795">MEILSHINKRVKQRPEISLPMLDLWRIYTESTSSTIVRNFCVVYIEMAFERLLREEKGSIAPDLLINISNVPEQHQGIILRLVVKVIGECNAHKVDDAAASKYQSISGSNDGLVFSDFCFQTILYQTPPQGIGCPAGLSVVQSERVTGKLPLKGDTLVSRKLGILNVIEAMQLAPEIVYPLYLAAASDSQESVTKRGEELLKRKALAVNLEDSNLVKRLFTLFNGTASAENIPAEQKVDPAHSSLRVRLMGVFCRSIAAANAFPYTLQCIFGCIYGTFS</sequence>
<dbReference type="GO" id="GO:0060090">
    <property type="term" value="F:molecular adaptor activity"/>
    <property type="evidence" value="ECO:0007669"/>
    <property type="project" value="InterPro"/>
</dbReference>
<proteinExistence type="predicted"/>
<feature type="domain" description="Proteasome component Ecm29 N-terminal" evidence="2">
    <location>
        <begin position="1"/>
        <end position="276"/>
    </location>
</feature>
<evidence type="ECO:0000313" key="3">
    <source>
        <dbReference type="EnsemblPlants" id="LPERR12G02090.1"/>
    </source>
</evidence>
<name>A0A0D9XWN6_9ORYZ</name>
<reference evidence="3" key="3">
    <citation type="submission" date="2015-04" db="UniProtKB">
        <authorList>
            <consortium name="EnsemblPlants"/>
        </authorList>
    </citation>
    <scope>IDENTIFICATION</scope>
</reference>